<dbReference type="Proteomes" id="UP001275084">
    <property type="component" value="Unassembled WGS sequence"/>
</dbReference>
<evidence type="ECO:0000313" key="2">
    <source>
        <dbReference type="EMBL" id="KAK3363773.1"/>
    </source>
</evidence>
<proteinExistence type="predicted"/>
<protein>
    <submittedName>
        <fullName evidence="2">Uncharacterized protein</fullName>
    </submittedName>
</protein>
<reference evidence="2" key="1">
    <citation type="journal article" date="2023" name="Mol. Phylogenet. Evol.">
        <title>Genome-scale phylogeny and comparative genomics of the fungal order Sordariales.</title>
        <authorList>
            <person name="Hensen N."/>
            <person name="Bonometti L."/>
            <person name="Westerberg I."/>
            <person name="Brannstrom I.O."/>
            <person name="Guillou S."/>
            <person name="Cros-Aarteil S."/>
            <person name="Calhoun S."/>
            <person name="Haridas S."/>
            <person name="Kuo A."/>
            <person name="Mondo S."/>
            <person name="Pangilinan J."/>
            <person name="Riley R."/>
            <person name="LaButti K."/>
            <person name="Andreopoulos B."/>
            <person name="Lipzen A."/>
            <person name="Chen C."/>
            <person name="Yan M."/>
            <person name="Daum C."/>
            <person name="Ng V."/>
            <person name="Clum A."/>
            <person name="Steindorff A."/>
            <person name="Ohm R.A."/>
            <person name="Martin F."/>
            <person name="Silar P."/>
            <person name="Natvig D.O."/>
            <person name="Lalanne C."/>
            <person name="Gautier V."/>
            <person name="Ament-Velasquez S.L."/>
            <person name="Kruys A."/>
            <person name="Hutchinson M.I."/>
            <person name="Powell A.J."/>
            <person name="Barry K."/>
            <person name="Miller A.N."/>
            <person name="Grigoriev I.V."/>
            <person name="Debuchy R."/>
            <person name="Gladieux P."/>
            <person name="Hiltunen Thoren M."/>
            <person name="Johannesson H."/>
        </authorList>
    </citation>
    <scope>NUCLEOTIDE SEQUENCE</scope>
    <source>
        <strain evidence="2">CBS 955.72</strain>
    </source>
</reference>
<organism evidence="2 3">
    <name type="scientific">Lasiosphaeria hispida</name>
    <dbReference type="NCBI Taxonomy" id="260671"/>
    <lineage>
        <taxon>Eukaryota</taxon>
        <taxon>Fungi</taxon>
        <taxon>Dikarya</taxon>
        <taxon>Ascomycota</taxon>
        <taxon>Pezizomycotina</taxon>
        <taxon>Sordariomycetes</taxon>
        <taxon>Sordariomycetidae</taxon>
        <taxon>Sordariales</taxon>
        <taxon>Lasiosphaeriaceae</taxon>
        <taxon>Lasiosphaeria</taxon>
    </lineage>
</organism>
<reference evidence="2" key="2">
    <citation type="submission" date="2023-06" db="EMBL/GenBank/DDBJ databases">
        <authorList>
            <consortium name="Lawrence Berkeley National Laboratory"/>
            <person name="Haridas S."/>
            <person name="Hensen N."/>
            <person name="Bonometti L."/>
            <person name="Westerberg I."/>
            <person name="Brannstrom I.O."/>
            <person name="Guillou S."/>
            <person name="Cros-Aarteil S."/>
            <person name="Calhoun S."/>
            <person name="Kuo A."/>
            <person name="Mondo S."/>
            <person name="Pangilinan J."/>
            <person name="Riley R."/>
            <person name="Labutti K."/>
            <person name="Andreopoulos B."/>
            <person name="Lipzen A."/>
            <person name="Chen C."/>
            <person name="Yanf M."/>
            <person name="Daum C."/>
            <person name="Ng V."/>
            <person name="Clum A."/>
            <person name="Steindorff A."/>
            <person name="Ohm R."/>
            <person name="Martin F."/>
            <person name="Silar P."/>
            <person name="Natvig D."/>
            <person name="Lalanne C."/>
            <person name="Gautier V."/>
            <person name="Ament-Velasquez S.L."/>
            <person name="Kruys A."/>
            <person name="Hutchinson M.I."/>
            <person name="Powell A.J."/>
            <person name="Barry K."/>
            <person name="Miller A.N."/>
            <person name="Grigoriev I.V."/>
            <person name="Debuchy R."/>
            <person name="Gladieux P."/>
            <person name="Thoren M.H."/>
            <person name="Johannesson H."/>
        </authorList>
    </citation>
    <scope>NUCLEOTIDE SEQUENCE</scope>
    <source>
        <strain evidence="2">CBS 955.72</strain>
    </source>
</reference>
<feature type="region of interest" description="Disordered" evidence="1">
    <location>
        <begin position="18"/>
        <end position="45"/>
    </location>
</feature>
<gene>
    <name evidence="2" type="ORF">B0T25DRAFT_562754</name>
</gene>
<feature type="compositionally biased region" description="Basic and acidic residues" evidence="1">
    <location>
        <begin position="18"/>
        <end position="33"/>
    </location>
</feature>
<comment type="caution">
    <text evidence="2">The sequence shown here is derived from an EMBL/GenBank/DDBJ whole genome shotgun (WGS) entry which is preliminary data.</text>
</comment>
<dbReference type="EMBL" id="JAUIQD010000001">
    <property type="protein sequence ID" value="KAK3363773.1"/>
    <property type="molecule type" value="Genomic_DNA"/>
</dbReference>
<sequence length="72" mass="8150">MDQQIVQGLTDCALDILREVPREDQREDPRGDEFPPVSDNDWSQSLIMRTTANGALDLRVRDGNNLAPELLE</sequence>
<evidence type="ECO:0000256" key="1">
    <source>
        <dbReference type="SAM" id="MobiDB-lite"/>
    </source>
</evidence>
<dbReference type="AlphaFoldDB" id="A0AAJ0HVW1"/>
<keyword evidence="3" id="KW-1185">Reference proteome</keyword>
<evidence type="ECO:0000313" key="3">
    <source>
        <dbReference type="Proteomes" id="UP001275084"/>
    </source>
</evidence>
<accession>A0AAJ0HVW1</accession>
<name>A0AAJ0HVW1_9PEZI</name>